<dbReference type="PANTHER" id="PTHR36057">
    <property type="match status" value="1"/>
</dbReference>
<proteinExistence type="predicted"/>
<evidence type="ECO:0000313" key="3">
    <source>
        <dbReference type="Proteomes" id="UP000295277"/>
    </source>
</evidence>
<protein>
    <recommendedName>
        <fullName evidence="4">Secreted protein</fullName>
    </recommendedName>
</protein>
<dbReference type="OrthoDB" id="9808254at2"/>
<dbReference type="AlphaFoldDB" id="A0A4R1YUI4"/>
<keyword evidence="3" id="KW-1185">Reference proteome</keyword>
<name>A0A4R1YUI4_9RHOB</name>
<evidence type="ECO:0008006" key="4">
    <source>
        <dbReference type="Google" id="ProtNLM"/>
    </source>
</evidence>
<gene>
    <name evidence="2" type="ORF">EV216_11058</name>
</gene>
<reference evidence="2 3" key="1">
    <citation type="submission" date="2019-03" db="EMBL/GenBank/DDBJ databases">
        <title>Genomic Encyclopedia of Type Strains, Phase IV (KMG-IV): sequencing the most valuable type-strain genomes for metagenomic binning, comparative biology and taxonomic classification.</title>
        <authorList>
            <person name="Goeker M."/>
        </authorList>
    </citation>
    <scope>NUCLEOTIDE SEQUENCE [LARGE SCALE GENOMIC DNA]</scope>
    <source>
        <strain evidence="2 3">DSM 21153</strain>
    </source>
</reference>
<dbReference type="Pfam" id="PF06764">
    <property type="entry name" value="DUF1223"/>
    <property type="match status" value="1"/>
</dbReference>
<dbReference type="SUPFAM" id="SSF52833">
    <property type="entry name" value="Thioredoxin-like"/>
    <property type="match status" value="1"/>
</dbReference>
<dbReference type="PANTHER" id="PTHR36057:SF1">
    <property type="entry name" value="LIPOPROTEIN LIPID ATTACHMENT SITE-LIKE PROTEIN, PUTATIVE (DUF1223)-RELATED"/>
    <property type="match status" value="1"/>
</dbReference>
<dbReference type="EMBL" id="SLVM01000010">
    <property type="protein sequence ID" value="TCM84742.1"/>
    <property type="molecule type" value="Genomic_DNA"/>
</dbReference>
<dbReference type="InterPro" id="IPR036249">
    <property type="entry name" value="Thioredoxin-like_sf"/>
</dbReference>
<feature type="chain" id="PRO_5020272173" description="Secreted protein" evidence="1">
    <location>
        <begin position="22"/>
        <end position="232"/>
    </location>
</feature>
<dbReference type="RefSeq" id="WP_132694616.1">
    <property type="nucleotide sequence ID" value="NZ_SLVM01000010.1"/>
</dbReference>
<comment type="caution">
    <text evidence="2">The sequence shown here is derived from an EMBL/GenBank/DDBJ whole genome shotgun (WGS) entry which is preliminary data.</text>
</comment>
<dbReference type="Proteomes" id="UP000295277">
    <property type="component" value="Unassembled WGS sequence"/>
</dbReference>
<keyword evidence="1" id="KW-0732">Signal</keyword>
<evidence type="ECO:0000313" key="2">
    <source>
        <dbReference type="EMBL" id="TCM84742.1"/>
    </source>
</evidence>
<organism evidence="2 3">
    <name type="scientific">Rhodovulum steppense</name>
    <dbReference type="NCBI Taxonomy" id="540251"/>
    <lineage>
        <taxon>Bacteria</taxon>
        <taxon>Pseudomonadati</taxon>
        <taxon>Pseudomonadota</taxon>
        <taxon>Alphaproteobacteria</taxon>
        <taxon>Rhodobacterales</taxon>
        <taxon>Paracoccaceae</taxon>
        <taxon>Rhodovulum</taxon>
    </lineage>
</organism>
<sequence length="232" mass="25402">MRAFITVLISAWLALSGTARAEGGAVVLELFTSQGCASCPPADALIAELAKREDVIPLALHVDYWDYIGWKDVFADPAFTRRQKAYARAAGQRSVYTPQIIVGGKDHVVGYSPMDVVRLIEAHRGTPSPVTLTMERQGDTVTIRARSETAFEEDVVLQVVRYRPSEAVEITRGENSGQRYVYTNIVDAWNAVARWDGALPLVVTVQIEGEQPIVALIQKAGPGRILAAARLR</sequence>
<accession>A0A4R1YUI4</accession>
<evidence type="ECO:0000256" key="1">
    <source>
        <dbReference type="SAM" id="SignalP"/>
    </source>
</evidence>
<feature type="signal peptide" evidence="1">
    <location>
        <begin position="1"/>
        <end position="21"/>
    </location>
</feature>
<dbReference type="InterPro" id="IPR010634">
    <property type="entry name" value="DUF1223"/>
</dbReference>